<keyword evidence="2 5" id="KW-0812">Transmembrane</keyword>
<dbReference type="InterPro" id="IPR000276">
    <property type="entry name" value="GPCR_Rhodpsn"/>
</dbReference>
<dbReference type="STRING" id="6526.A0A2C9L1E0"/>
<dbReference type="Pfam" id="PF10324">
    <property type="entry name" value="7TM_GPCR_Srw"/>
    <property type="match status" value="1"/>
</dbReference>
<evidence type="ECO:0000259" key="6">
    <source>
        <dbReference type="PROSITE" id="PS50262"/>
    </source>
</evidence>
<dbReference type="OrthoDB" id="5864054at2759"/>
<evidence type="ECO:0000256" key="1">
    <source>
        <dbReference type="ARBA" id="ARBA00004370"/>
    </source>
</evidence>
<keyword evidence="3 5" id="KW-1133">Transmembrane helix</keyword>
<feature type="transmembrane region" description="Helical" evidence="5">
    <location>
        <begin position="190"/>
        <end position="213"/>
    </location>
</feature>
<evidence type="ECO:0000256" key="5">
    <source>
        <dbReference type="SAM" id="Phobius"/>
    </source>
</evidence>
<dbReference type="KEGG" id="bgt:106070760"/>
<dbReference type="SUPFAM" id="SSF81321">
    <property type="entry name" value="Family A G protein-coupled receptor-like"/>
    <property type="match status" value="1"/>
</dbReference>
<gene>
    <name evidence="7" type="primary">106070760</name>
</gene>
<dbReference type="Gene3D" id="1.20.1070.10">
    <property type="entry name" value="Rhodopsin 7-helix transmembrane proteins"/>
    <property type="match status" value="1"/>
</dbReference>
<dbReference type="PRINTS" id="PR00237">
    <property type="entry name" value="GPCRRHODOPSN"/>
</dbReference>
<feature type="transmembrane region" description="Helical" evidence="5">
    <location>
        <begin position="250"/>
        <end position="274"/>
    </location>
</feature>
<dbReference type="GO" id="GO:0008528">
    <property type="term" value="F:G protein-coupled peptide receptor activity"/>
    <property type="evidence" value="ECO:0007669"/>
    <property type="project" value="InterPro"/>
</dbReference>
<keyword evidence="4 5" id="KW-0472">Membrane</keyword>
<dbReference type="CDD" id="cd14978">
    <property type="entry name" value="7tmA_FMRFamide_R-like"/>
    <property type="match status" value="1"/>
</dbReference>
<feature type="transmembrane region" description="Helical" evidence="5">
    <location>
        <begin position="15"/>
        <end position="37"/>
    </location>
</feature>
<dbReference type="EnsemblMetazoa" id="BGLB025899-RA">
    <property type="protein sequence ID" value="BGLB025899-PA"/>
    <property type="gene ID" value="BGLB025899"/>
</dbReference>
<dbReference type="PANTHER" id="PTHR46273:SF4">
    <property type="entry name" value="AT19640P"/>
    <property type="match status" value="1"/>
</dbReference>
<dbReference type="PANTHER" id="PTHR46273">
    <property type="entry name" value="MYOSUPPRESSIN RECEPTOR 1, ISOFORM B-RELATED"/>
    <property type="match status" value="1"/>
</dbReference>
<feature type="domain" description="G-protein coupled receptors family 1 profile" evidence="6">
    <location>
        <begin position="30"/>
        <end position="310"/>
    </location>
</feature>
<feature type="transmembrane region" description="Helical" evidence="5">
    <location>
        <begin position="137"/>
        <end position="158"/>
    </location>
</feature>
<dbReference type="GO" id="GO:0005886">
    <property type="term" value="C:plasma membrane"/>
    <property type="evidence" value="ECO:0007669"/>
    <property type="project" value="TreeGrafter"/>
</dbReference>
<evidence type="ECO:0000256" key="2">
    <source>
        <dbReference type="ARBA" id="ARBA00022692"/>
    </source>
</evidence>
<evidence type="ECO:0000256" key="4">
    <source>
        <dbReference type="ARBA" id="ARBA00023136"/>
    </source>
</evidence>
<dbReference type="InterPro" id="IPR053219">
    <property type="entry name" value="GPCR_Dmsr-1"/>
</dbReference>
<protein>
    <recommendedName>
        <fullName evidence="6">G-protein coupled receptors family 1 profile domain-containing protein</fullName>
    </recommendedName>
</protein>
<comment type="subcellular location">
    <subcellularLocation>
        <location evidence="1">Membrane</location>
    </subcellularLocation>
</comment>
<dbReference type="VEuPathDB" id="VectorBase:BGLAX_040103"/>
<feature type="transmembrane region" description="Helical" evidence="5">
    <location>
        <begin position="88"/>
        <end position="116"/>
    </location>
</feature>
<dbReference type="RefSeq" id="XP_013086178.2">
    <property type="nucleotide sequence ID" value="XM_013230724.2"/>
</dbReference>
<sequence length="342" mass="38968">MKNDLEQFSSAYHQIHSYIAILLCVFGVLGNSLNIFILTRKTMISTMNILLTALAVFDGLKSAVHLPYIIVIYYIHAVSHSPTGKARYIMFYAIVAMVFHTASIWLTVSLAIFRYIAVKFPLRGVTLCSKYRAKLTIFIVCVAAVGVCLPNSLSYSYVRHDKNDTSNETSWVVLMRFEMGDYTFVQRLNMWILIFIVRLLPSFLLLVLSILLIQELRGAAKSRSKLTGQCNSEKDEIIERRTETNRTTGMLVVVVVLFIVIELPHGILLLLMTISSEFWNFDIYISIYESLGDLIDDITLLNNGINFVIYCSMSKKFRDTFMEMFSCSNAKSKYTPTGIRNI</sequence>
<feature type="transmembrane region" description="Helical" evidence="5">
    <location>
        <begin position="49"/>
        <end position="76"/>
    </location>
</feature>
<accession>A0A2C9L1E0</accession>
<evidence type="ECO:0000256" key="3">
    <source>
        <dbReference type="ARBA" id="ARBA00022989"/>
    </source>
</evidence>
<dbReference type="VEuPathDB" id="VectorBase:BGLB025899"/>
<dbReference type="AlphaFoldDB" id="A0A2C9L1E0"/>
<reference evidence="7" key="1">
    <citation type="submission" date="2020-05" db="UniProtKB">
        <authorList>
            <consortium name="EnsemblMetazoa"/>
        </authorList>
    </citation>
    <scope>IDENTIFICATION</scope>
    <source>
        <strain evidence="7">BB02</strain>
    </source>
</reference>
<dbReference type="Proteomes" id="UP000076420">
    <property type="component" value="Unassembled WGS sequence"/>
</dbReference>
<organism evidence="7 8">
    <name type="scientific">Biomphalaria glabrata</name>
    <name type="common">Bloodfluke planorb</name>
    <name type="synonym">Freshwater snail</name>
    <dbReference type="NCBI Taxonomy" id="6526"/>
    <lineage>
        <taxon>Eukaryota</taxon>
        <taxon>Metazoa</taxon>
        <taxon>Spiralia</taxon>
        <taxon>Lophotrochozoa</taxon>
        <taxon>Mollusca</taxon>
        <taxon>Gastropoda</taxon>
        <taxon>Heterobranchia</taxon>
        <taxon>Euthyneura</taxon>
        <taxon>Panpulmonata</taxon>
        <taxon>Hygrophila</taxon>
        <taxon>Lymnaeoidea</taxon>
        <taxon>Planorbidae</taxon>
        <taxon>Biomphalaria</taxon>
    </lineage>
</organism>
<dbReference type="PROSITE" id="PS50262">
    <property type="entry name" value="G_PROTEIN_RECEP_F1_2"/>
    <property type="match status" value="1"/>
</dbReference>
<dbReference type="InterPro" id="IPR017452">
    <property type="entry name" value="GPCR_Rhodpsn_7TM"/>
</dbReference>
<dbReference type="InterPro" id="IPR019427">
    <property type="entry name" value="7TM_GPCR_serpentine_rcpt_Srw"/>
</dbReference>
<evidence type="ECO:0000313" key="7">
    <source>
        <dbReference type="EnsemblMetazoa" id="BGLB025899-PA"/>
    </source>
</evidence>
<evidence type="ECO:0000313" key="8">
    <source>
        <dbReference type="Proteomes" id="UP000076420"/>
    </source>
</evidence>
<dbReference type="SMART" id="SM01381">
    <property type="entry name" value="7TM_GPCR_Srsx"/>
    <property type="match status" value="1"/>
</dbReference>
<name>A0A2C9L1E0_BIOGL</name>
<proteinExistence type="predicted"/>